<organism evidence="1 2">
    <name type="scientific">Rubroshorea leprosula</name>
    <dbReference type="NCBI Taxonomy" id="152421"/>
    <lineage>
        <taxon>Eukaryota</taxon>
        <taxon>Viridiplantae</taxon>
        <taxon>Streptophyta</taxon>
        <taxon>Embryophyta</taxon>
        <taxon>Tracheophyta</taxon>
        <taxon>Spermatophyta</taxon>
        <taxon>Magnoliopsida</taxon>
        <taxon>eudicotyledons</taxon>
        <taxon>Gunneridae</taxon>
        <taxon>Pentapetalae</taxon>
        <taxon>rosids</taxon>
        <taxon>malvids</taxon>
        <taxon>Malvales</taxon>
        <taxon>Dipterocarpaceae</taxon>
        <taxon>Rubroshorea</taxon>
    </lineage>
</organism>
<protein>
    <submittedName>
        <fullName evidence="1">Uncharacterized protein</fullName>
    </submittedName>
</protein>
<name>A0AAV5HN13_9ROSI</name>
<proteinExistence type="predicted"/>
<keyword evidence="2" id="KW-1185">Reference proteome</keyword>
<dbReference type="Proteomes" id="UP001054252">
    <property type="component" value="Unassembled WGS sequence"/>
</dbReference>
<comment type="caution">
    <text evidence="1">The sequence shown here is derived from an EMBL/GenBank/DDBJ whole genome shotgun (WGS) entry which is preliminary data.</text>
</comment>
<reference evidence="1 2" key="1">
    <citation type="journal article" date="2021" name="Commun. Biol.">
        <title>The genome of Shorea leprosula (Dipterocarpaceae) highlights the ecological relevance of drought in aseasonal tropical rainforests.</title>
        <authorList>
            <person name="Ng K.K.S."/>
            <person name="Kobayashi M.J."/>
            <person name="Fawcett J.A."/>
            <person name="Hatakeyama M."/>
            <person name="Paape T."/>
            <person name="Ng C.H."/>
            <person name="Ang C.C."/>
            <person name="Tnah L.H."/>
            <person name="Lee C.T."/>
            <person name="Nishiyama T."/>
            <person name="Sese J."/>
            <person name="O'Brien M.J."/>
            <person name="Copetti D."/>
            <person name="Mohd Noor M.I."/>
            <person name="Ong R.C."/>
            <person name="Putra M."/>
            <person name="Sireger I.Z."/>
            <person name="Indrioko S."/>
            <person name="Kosugi Y."/>
            <person name="Izuno A."/>
            <person name="Isagi Y."/>
            <person name="Lee S.L."/>
            <person name="Shimizu K.K."/>
        </authorList>
    </citation>
    <scope>NUCLEOTIDE SEQUENCE [LARGE SCALE GENOMIC DNA]</scope>
    <source>
        <strain evidence="1">214</strain>
    </source>
</reference>
<gene>
    <name evidence="1" type="ORF">SLEP1_g1330</name>
</gene>
<accession>A0AAV5HN13</accession>
<sequence>MEEVVPCPSLAVTSALRIGTVGAIWGLGESSVIAHKKGLNGITKASLLATSAAKCSFQCGVVAGVFQMTYCWIERHLGQKDWKNSVIAGAGGAAAAGASAAIVARKRKLDGMIMMACLLSGINAEFS</sequence>
<dbReference type="Pfam" id="PF02466">
    <property type="entry name" value="Tim17"/>
    <property type="match status" value="1"/>
</dbReference>
<dbReference type="EMBL" id="BPVZ01000001">
    <property type="protein sequence ID" value="GKU86856.1"/>
    <property type="molecule type" value="Genomic_DNA"/>
</dbReference>
<evidence type="ECO:0000313" key="1">
    <source>
        <dbReference type="EMBL" id="GKU86856.1"/>
    </source>
</evidence>
<evidence type="ECO:0000313" key="2">
    <source>
        <dbReference type="Proteomes" id="UP001054252"/>
    </source>
</evidence>
<dbReference type="AlphaFoldDB" id="A0AAV5HN13"/>